<dbReference type="InParanoid" id="A0A7M7PQF4"/>
<dbReference type="GO" id="GO:0005672">
    <property type="term" value="C:transcription factor TFIIA complex"/>
    <property type="evidence" value="ECO:0000318"/>
    <property type="project" value="GO_Central"/>
</dbReference>
<feature type="compositionally biased region" description="Acidic residues" evidence="6">
    <location>
        <begin position="237"/>
        <end position="292"/>
    </location>
</feature>
<dbReference type="SMART" id="SM01371">
    <property type="entry name" value="TFIIA"/>
    <property type="match status" value="1"/>
</dbReference>
<comment type="similarity">
    <text evidence="2">Belongs to the TFIIA subunit 1 family.</text>
</comment>
<feature type="region of interest" description="Disordered" evidence="6">
    <location>
        <begin position="218"/>
        <end position="292"/>
    </location>
</feature>
<keyword evidence="4" id="KW-0804">Transcription</keyword>
<dbReference type="AlphaFoldDB" id="A0A7M7PQF4"/>
<dbReference type="InterPro" id="IPR004855">
    <property type="entry name" value="TFIIA_asu/bsu"/>
</dbReference>
<feature type="compositionally biased region" description="Polar residues" evidence="6">
    <location>
        <begin position="218"/>
        <end position="228"/>
    </location>
</feature>
<feature type="region of interest" description="Disordered" evidence="6">
    <location>
        <begin position="68"/>
        <end position="120"/>
    </location>
</feature>
<evidence type="ECO:0008006" key="9">
    <source>
        <dbReference type="Google" id="ProtNLM"/>
    </source>
</evidence>
<accession>A0A7M7PQF4</accession>
<dbReference type="PANTHER" id="PTHR12694">
    <property type="entry name" value="TRANSCRIPTION INITIATION FACTOR IIA SUBUNIT 1"/>
    <property type="match status" value="1"/>
</dbReference>
<evidence type="ECO:0000256" key="6">
    <source>
        <dbReference type="SAM" id="MobiDB-lite"/>
    </source>
</evidence>
<evidence type="ECO:0000256" key="2">
    <source>
        <dbReference type="ARBA" id="ARBA00010059"/>
    </source>
</evidence>
<dbReference type="EnsemblMetazoa" id="XM_030999353">
    <property type="protein sequence ID" value="XP_030855213"/>
    <property type="gene ID" value="LOC100888480"/>
</dbReference>
<reference evidence="7" key="2">
    <citation type="submission" date="2021-01" db="UniProtKB">
        <authorList>
            <consortium name="EnsemblMetazoa"/>
        </authorList>
    </citation>
    <scope>IDENTIFICATION</scope>
</reference>
<comment type="subcellular location">
    <subcellularLocation>
        <location evidence="1">Nucleus</location>
    </subcellularLocation>
</comment>
<protein>
    <recommendedName>
        <fullName evidence="9">Transcription initiation factor IIA subunit 1</fullName>
    </recommendedName>
</protein>
<evidence type="ECO:0000313" key="8">
    <source>
        <dbReference type="Proteomes" id="UP000007110"/>
    </source>
</evidence>
<evidence type="ECO:0000256" key="5">
    <source>
        <dbReference type="ARBA" id="ARBA00023242"/>
    </source>
</evidence>
<dbReference type="SUPFAM" id="SSF47396">
    <property type="entry name" value="Transcription factor IIA (TFIIA), alpha-helical domain"/>
    <property type="match status" value="1"/>
</dbReference>
<keyword evidence="8" id="KW-1185">Reference proteome</keyword>
<dbReference type="GeneID" id="100888480"/>
<dbReference type="OrthoDB" id="6275927at2759"/>
<sequence length="338" mass="37520">MSFIFIDFFFSLSSQLQHKLYKSVIDDVINNVREAFLDEGVEEPVLQDLKQIWESKLIQSRAIDLAQKPPQQAAGKYKGQDTSRSYQNAQSSSDRQQMEHQRTQPQMVLQGATSSQSSVSNNLSSSAVAATAALQQNMLHLQSQRQQIQNVPFTIQQQGAAGGATQTFPAYQIQTQQQQGGVVGYPPIIIQPGAQSNAQQSRIMTTPQGVVLPQGTIRVQSSGDQPSIVQVDGANDSSDDDDDEFDDDDDDDKDDDDDDDDKENDDAAGEDEEDPLNSADDVSDEDPADLFESENVVVCQYDKINRNRNKWKFTLKHGIMNLKGKDYVFNKSTGDADW</sequence>
<dbReference type="FunFam" id="1.10.287.100:FF:000001">
    <property type="entry name" value="Transcription initiation factor IIA subunit"/>
    <property type="match status" value="1"/>
</dbReference>
<name>A0A7M7PQF4_STRPU</name>
<dbReference type="FunFam" id="2.30.18.10:FF:000002">
    <property type="entry name" value="Transcription initiation factor IIA subunit 1"/>
    <property type="match status" value="1"/>
</dbReference>
<dbReference type="KEGG" id="spu:100888480"/>
<evidence type="ECO:0000256" key="4">
    <source>
        <dbReference type="ARBA" id="ARBA00023163"/>
    </source>
</evidence>
<dbReference type="CDD" id="cd07976">
    <property type="entry name" value="TFIIA_alpha_beta_like"/>
    <property type="match status" value="2"/>
</dbReference>
<dbReference type="Gene3D" id="2.30.18.10">
    <property type="entry name" value="Transcription factor IIA (TFIIA), beta-barrel domain"/>
    <property type="match status" value="1"/>
</dbReference>
<dbReference type="InterPro" id="IPR016024">
    <property type="entry name" value="ARM-type_fold"/>
</dbReference>
<dbReference type="RefSeq" id="XP_030855213.1">
    <property type="nucleotide sequence ID" value="XM_030999353.1"/>
</dbReference>
<dbReference type="InterPro" id="IPR009088">
    <property type="entry name" value="TFIIA_b-brl"/>
</dbReference>
<organism evidence="7 8">
    <name type="scientific">Strongylocentrotus purpuratus</name>
    <name type="common">Purple sea urchin</name>
    <dbReference type="NCBI Taxonomy" id="7668"/>
    <lineage>
        <taxon>Eukaryota</taxon>
        <taxon>Metazoa</taxon>
        <taxon>Echinodermata</taxon>
        <taxon>Eleutherozoa</taxon>
        <taxon>Echinozoa</taxon>
        <taxon>Echinoidea</taxon>
        <taxon>Euechinoidea</taxon>
        <taxon>Echinacea</taxon>
        <taxon>Camarodonta</taxon>
        <taxon>Echinidea</taxon>
        <taxon>Strongylocentrotidae</taxon>
        <taxon>Strongylocentrotus</taxon>
    </lineage>
</organism>
<dbReference type="Gene3D" id="1.10.287.100">
    <property type="match status" value="1"/>
</dbReference>
<dbReference type="GO" id="GO:0006366">
    <property type="term" value="P:transcription by RNA polymerase II"/>
    <property type="evidence" value="ECO:0000318"/>
    <property type="project" value="GO_Central"/>
</dbReference>
<keyword evidence="3" id="KW-0805">Transcription regulation</keyword>
<dbReference type="SUPFAM" id="SSF48371">
    <property type="entry name" value="ARM repeat"/>
    <property type="match status" value="1"/>
</dbReference>
<dbReference type="GO" id="GO:0006367">
    <property type="term" value="P:transcription initiation at RNA polymerase II promoter"/>
    <property type="evidence" value="ECO:0007669"/>
    <property type="project" value="InterPro"/>
</dbReference>
<dbReference type="OMA" id="QKCTGEA"/>
<evidence type="ECO:0000256" key="3">
    <source>
        <dbReference type="ARBA" id="ARBA00023015"/>
    </source>
</evidence>
<dbReference type="Pfam" id="PF03153">
    <property type="entry name" value="TFIIA"/>
    <property type="match status" value="2"/>
</dbReference>
<dbReference type="PANTHER" id="PTHR12694:SF8">
    <property type="entry name" value="TRANSCRIPTION INITIATION FACTOR IIA SUBUNIT 1"/>
    <property type="match status" value="1"/>
</dbReference>
<dbReference type="Proteomes" id="UP000007110">
    <property type="component" value="Unassembled WGS sequence"/>
</dbReference>
<proteinExistence type="inferred from homology"/>
<reference evidence="8" key="1">
    <citation type="submission" date="2015-02" db="EMBL/GenBank/DDBJ databases">
        <title>Genome sequencing for Strongylocentrotus purpuratus.</title>
        <authorList>
            <person name="Murali S."/>
            <person name="Liu Y."/>
            <person name="Vee V."/>
            <person name="English A."/>
            <person name="Wang M."/>
            <person name="Skinner E."/>
            <person name="Han Y."/>
            <person name="Muzny D.M."/>
            <person name="Worley K.C."/>
            <person name="Gibbs R.A."/>
        </authorList>
    </citation>
    <scope>NUCLEOTIDE SEQUENCE</scope>
</reference>
<keyword evidence="5" id="KW-0539">Nucleus</keyword>
<evidence type="ECO:0000313" key="7">
    <source>
        <dbReference type="EnsemblMetazoa" id="XP_030855213"/>
    </source>
</evidence>
<dbReference type="SUPFAM" id="SSF50784">
    <property type="entry name" value="Transcription factor IIA (TFIIA), beta-barrel domain"/>
    <property type="match status" value="1"/>
</dbReference>
<evidence type="ECO:0000256" key="1">
    <source>
        <dbReference type="ARBA" id="ARBA00004123"/>
    </source>
</evidence>
<feature type="compositionally biased region" description="Polar residues" evidence="6">
    <location>
        <begin position="80"/>
        <end position="95"/>
    </location>
</feature>